<dbReference type="Proteomes" id="UP000622797">
    <property type="component" value="Unassembled WGS sequence"/>
</dbReference>
<keyword evidence="4" id="KW-0804">Transcription</keyword>
<evidence type="ECO:0000313" key="9">
    <source>
        <dbReference type="Proteomes" id="UP000622797"/>
    </source>
</evidence>
<keyword evidence="9" id="KW-1185">Reference proteome</keyword>
<dbReference type="AlphaFoldDB" id="A0A8H4TAH9"/>
<accession>A0A8H4TAH9</accession>
<dbReference type="SUPFAM" id="SSF57701">
    <property type="entry name" value="Zn2/Cys6 DNA-binding domain"/>
    <property type="match status" value="1"/>
</dbReference>
<dbReference type="GO" id="GO:0003677">
    <property type="term" value="F:DNA binding"/>
    <property type="evidence" value="ECO:0007669"/>
    <property type="project" value="UniProtKB-KW"/>
</dbReference>
<keyword evidence="1" id="KW-0862">Zinc</keyword>
<feature type="region of interest" description="Disordered" evidence="6">
    <location>
        <begin position="73"/>
        <end position="100"/>
    </location>
</feature>
<reference evidence="8" key="2">
    <citation type="submission" date="2020-05" db="EMBL/GenBank/DDBJ databases">
        <authorList>
            <person name="Kim H.-S."/>
            <person name="Proctor R.H."/>
            <person name="Brown D.W."/>
        </authorList>
    </citation>
    <scope>NUCLEOTIDE SEQUENCE</scope>
    <source>
        <strain evidence="8">NRRL 20472</strain>
    </source>
</reference>
<evidence type="ECO:0000256" key="2">
    <source>
        <dbReference type="ARBA" id="ARBA00023015"/>
    </source>
</evidence>
<protein>
    <recommendedName>
        <fullName evidence="7">Zn(2)-C6 fungal-type domain-containing protein</fullName>
    </recommendedName>
</protein>
<sequence>MPETPPPASTSNPRPKKPRPKTGVRCRAAKACRRCNERRVKCDASERGTPCTRCLERQEPDCKLIQSRRGIYVRKPRQQSTAADQDSSGSDNNDVVVVASLANNSEASAPHPAPDPAPAQSVIAVEQSQLDSSRDHIPESVIDMPDLIDSQAKTPEIPTRRLGQHGHGHVEYDNASSSTFDKQSRDLHSDNASSDANISWAAMFDRVLRDRRERSNIDKCPSNYLGESFPLAIVLDSRKGLS</sequence>
<dbReference type="GO" id="GO:0008270">
    <property type="term" value="F:zinc ion binding"/>
    <property type="evidence" value="ECO:0007669"/>
    <property type="project" value="InterPro"/>
</dbReference>
<evidence type="ECO:0000256" key="6">
    <source>
        <dbReference type="SAM" id="MobiDB-lite"/>
    </source>
</evidence>
<gene>
    <name evidence="8" type="ORF">FSARC_12179</name>
</gene>
<feature type="domain" description="Zn(2)-C6 fungal-type" evidence="7">
    <location>
        <begin position="31"/>
        <end position="64"/>
    </location>
</feature>
<reference evidence="8" key="1">
    <citation type="journal article" date="2020" name="BMC Genomics">
        <title>Correction to: Identification and distribution of gene clusters required for synthesis of sphingolipid metabolism inhibitors in diverse species of the filamentous fungus Fusarium.</title>
        <authorList>
            <person name="Kim H.S."/>
            <person name="Lohmar J.M."/>
            <person name="Busman M."/>
            <person name="Brown D.W."/>
            <person name="Naumann T.A."/>
            <person name="Divon H.H."/>
            <person name="Lysoe E."/>
            <person name="Uhlig S."/>
            <person name="Proctor R.H."/>
        </authorList>
    </citation>
    <scope>NUCLEOTIDE SEQUENCE</scope>
    <source>
        <strain evidence="8">NRRL 20472</strain>
    </source>
</reference>
<evidence type="ECO:0000259" key="7">
    <source>
        <dbReference type="PROSITE" id="PS50048"/>
    </source>
</evidence>
<evidence type="ECO:0000256" key="5">
    <source>
        <dbReference type="ARBA" id="ARBA00023242"/>
    </source>
</evidence>
<keyword evidence="3" id="KW-0238">DNA-binding</keyword>
<dbReference type="EMBL" id="JABEXW010000818">
    <property type="protein sequence ID" value="KAF4954269.1"/>
    <property type="molecule type" value="Genomic_DNA"/>
</dbReference>
<evidence type="ECO:0000313" key="8">
    <source>
        <dbReference type="EMBL" id="KAF4954269.1"/>
    </source>
</evidence>
<name>A0A8H4TAH9_9HYPO</name>
<feature type="region of interest" description="Disordered" evidence="6">
    <location>
        <begin position="158"/>
        <end position="193"/>
    </location>
</feature>
<comment type="caution">
    <text evidence="8">The sequence shown here is derived from an EMBL/GenBank/DDBJ whole genome shotgun (WGS) entry which is preliminary data.</text>
</comment>
<dbReference type="InterPro" id="IPR001138">
    <property type="entry name" value="Zn2Cys6_DnaBD"/>
</dbReference>
<dbReference type="GO" id="GO:0000981">
    <property type="term" value="F:DNA-binding transcription factor activity, RNA polymerase II-specific"/>
    <property type="evidence" value="ECO:0007669"/>
    <property type="project" value="InterPro"/>
</dbReference>
<evidence type="ECO:0000256" key="3">
    <source>
        <dbReference type="ARBA" id="ARBA00023125"/>
    </source>
</evidence>
<keyword evidence="5" id="KW-0539">Nucleus</keyword>
<evidence type="ECO:0000256" key="4">
    <source>
        <dbReference type="ARBA" id="ARBA00023163"/>
    </source>
</evidence>
<dbReference type="PROSITE" id="PS50048">
    <property type="entry name" value="ZN2_CY6_FUNGAL_2"/>
    <property type="match status" value="1"/>
</dbReference>
<dbReference type="InterPro" id="IPR052073">
    <property type="entry name" value="Amide_Lactam_Regulators"/>
</dbReference>
<dbReference type="InterPro" id="IPR036864">
    <property type="entry name" value="Zn2-C6_fun-type_DNA-bd_sf"/>
</dbReference>
<dbReference type="OrthoDB" id="5121955at2759"/>
<dbReference type="PANTHER" id="PTHR47171">
    <property type="entry name" value="FARA-RELATED"/>
    <property type="match status" value="1"/>
</dbReference>
<organism evidence="8 9">
    <name type="scientific">Fusarium sarcochroum</name>
    <dbReference type="NCBI Taxonomy" id="1208366"/>
    <lineage>
        <taxon>Eukaryota</taxon>
        <taxon>Fungi</taxon>
        <taxon>Dikarya</taxon>
        <taxon>Ascomycota</taxon>
        <taxon>Pezizomycotina</taxon>
        <taxon>Sordariomycetes</taxon>
        <taxon>Hypocreomycetidae</taxon>
        <taxon>Hypocreales</taxon>
        <taxon>Nectriaceae</taxon>
        <taxon>Fusarium</taxon>
        <taxon>Fusarium lateritium species complex</taxon>
    </lineage>
</organism>
<dbReference type="CDD" id="cd00067">
    <property type="entry name" value="GAL4"/>
    <property type="match status" value="1"/>
</dbReference>
<evidence type="ECO:0000256" key="1">
    <source>
        <dbReference type="ARBA" id="ARBA00022833"/>
    </source>
</evidence>
<keyword evidence="2" id="KW-0805">Transcription regulation</keyword>
<dbReference type="PANTHER" id="PTHR47171:SF3">
    <property type="entry name" value="FARA-RELATED"/>
    <property type="match status" value="1"/>
</dbReference>
<feature type="compositionally biased region" description="Low complexity" evidence="6">
    <location>
        <begin position="82"/>
        <end position="100"/>
    </location>
</feature>
<proteinExistence type="predicted"/>
<feature type="region of interest" description="Disordered" evidence="6">
    <location>
        <begin position="1"/>
        <end position="23"/>
    </location>
</feature>
<feature type="compositionally biased region" description="Basic residues" evidence="6">
    <location>
        <begin position="14"/>
        <end position="23"/>
    </location>
</feature>